<evidence type="ECO:0000256" key="1">
    <source>
        <dbReference type="ARBA" id="ARBA00004141"/>
    </source>
</evidence>
<feature type="transmembrane region" description="Helical" evidence="10">
    <location>
        <begin position="101"/>
        <end position="123"/>
    </location>
</feature>
<sequence length="294" mass="31661">MKTERKQFMKIKQKCILKNGTAREMLAEALGTFVMMSFGLGSVAQVVLGKKEYGQYLSINLSFGFGVTMGIHVAGGISGAHMNTSVSLTNCILGHLPWRKLPFYALGQFTGSFLAAALVYCVYYDALYDYCGGNLTVTGPYATAGIFSTYPAAYMTPGGGFLTEFVATGMLLLCILAINDKKNFAALDGTQALLVGILVIVIGMAMGMNTGYAINPARDLPPRIFTAIAGWGVEVFRAGNYWCWIPVVAPLAGSITGAFIYKLLIALHNQAVPDDVKCEDTKENPDIVMTGQYM</sequence>
<dbReference type="KEGG" id="gsh:117352658"/>
<dbReference type="PANTHER" id="PTHR43829">
    <property type="entry name" value="AQUAPORIN OR AQUAGLYCEROPORIN RELATED"/>
    <property type="match status" value="1"/>
</dbReference>
<evidence type="ECO:0000256" key="10">
    <source>
        <dbReference type="SAM" id="Phobius"/>
    </source>
</evidence>
<dbReference type="RefSeq" id="XP_033785126.1">
    <property type="nucleotide sequence ID" value="XM_033929235.1"/>
</dbReference>
<comment type="catalytic activity">
    <reaction evidence="7">
        <text>H2O(in) = H2O(out)</text>
        <dbReference type="Rhea" id="RHEA:29667"/>
        <dbReference type="ChEBI" id="CHEBI:15377"/>
    </reaction>
</comment>
<comment type="similarity">
    <text evidence="2 9">Belongs to the MIP/aquaporin (TC 1.A.8) family.</text>
</comment>
<dbReference type="PANTHER" id="PTHR43829:SF15">
    <property type="entry name" value="AQUAPORIN-7"/>
    <property type="match status" value="1"/>
</dbReference>
<dbReference type="GO" id="GO:0015204">
    <property type="term" value="F:urea transmembrane transporter activity"/>
    <property type="evidence" value="ECO:0007669"/>
    <property type="project" value="TreeGrafter"/>
</dbReference>
<dbReference type="InParanoid" id="A0A6P8QEC5"/>
<keyword evidence="3 9" id="KW-0813">Transport</keyword>
<evidence type="ECO:0000256" key="2">
    <source>
        <dbReference type="ARBA" id="ARBA00006175"/>
    </source>
</evidence>
<dbReference type="GO" id="GO:0015254">
    <property type="term" value="F:glycerol channel activity"/>
    <property type="evidence" value="ECO:0007669"/>
    <property type="project" value="TreeGrafter"/>
</dbReference>
<dbReference type="Gene3D" id="1.20.1080.10">
    <property type="entry name" value="Glycerol uptake facilitator protein"/>
    <property type="match status" value="1"/>
</dbReference>
<proteinExistence type="inferred from homology"/>
<feature type="transmembrane region" description="Helical" evidence="10">
    <location>
        <begin position="191"/>
        <end position="214"/>
    </location>
</feature>
<dbReference type="OrthoDB" id="3222at2759"/>
<protein>
    <submittedName>
        <fullName evidence="12">Aquaporin-7-like isoform X1</fullName>
    </submittedName>
</protein>
<feature type="transmembrane region" description="Helical" evidence="10">
    <location>
        <begin position="29"/>
        <end position="49"/>
    </location>
</feature>
<evidence type="ECO:0000256" key="8">
    <source>
        <dbReference type="ARBA" id="ARBA00049405"/>
    </source>
</evidence>
<evidence type="ECO:0000256" key="4">
    <source>
        <dbReference type="ARBA" id="ARBA00022692"/>
    </source>
</evidence>
<dbReference type="InterPro" id="IPR023271">
    <property type="entry name" value="Aquaporin-like"/>
</dbReference>
<evidence type="ECO:0000313" key="11">
    <source>
        <dbReference type="Proteomes" id="UP000515159"/>
    </source>
</evidence>
<dbReference type="FunFam" id="1.20.1080.10:FF:000005">
    <property type="entry name" value="Aquaporin 3"/>
    <property type="match status" value="1"/>
</dbReference>
<dbReference type="PRINTS" id="PR00783">
    <property type="entry name" value="MINTRINSICP"/>
</dbReference>
<dbReference type="SUPFAM" id="SSF81338">
    <property type="entry name" value="Aquaporin-like"/>
    <property type="match status" value="1"/>
</dbReference>
<accession>A0A6P8QEC5</accession>
<keyword evidence="6 10" id="KW-0472">Membrane</keyword>
<reference evidence="12" key="1">
    <citation type="submission" date="2025-08" db="UniProtKB">
        <authorList>
            <consortium name="RefSeq"/>
        </authorList>
    </citation>
    <scope>IDENTIFICATION</scope>
</reference>
<dbReference type="GeneID" id="117352658"/>
<evidence type="ECO:0000256" key="3">
    <source>
        <dbReference type="ARBA" id="ARBA00022448"/>
    </source>
</evidence>
<keyword evidence="11" id="KW-1185">Reference proteome</keyword>
<feature type="transmembrane region" description="Helical" evidence="10">
    <location>
        <begin position="159"/>
        <end position="179"/>
    </location>
</feature>
<dbReference type="GO" id="GO:0016323">
    <property type="term" value="C:basolateral plasma membrane"/>
    <property type="evidence" value="ECO:0007669"/>
    <property type="project" value="TreeGrafter"/>
</dbReference>
<dbReference type="AlphaFoldDB" id="A0A6P8QEC5"/>
<name>A0A6P8QEC5_GEOSA</name>
<dbReference type="NCBIfam" id="TIGR00861">
    <property type="entry name" value="MIP"/>
    <property type="match status" value="1"/>
</dbReference>
<keyword evidence="5 10" id="KW-1133">Transmembrane helix</keyword>
<evidence type="ECO:0000256" key="9">
    <source>
        <dbReference type="RuleBase" id="RU000477"/>
    </source>
</evidence>
<dbReference type="Pfam" id="PF00230">
    <property type="entry name" value="MIP"/>
    <property type="match status" value="1"/>
</dbReference>
<dbReference type="PRINTS" id="PR02019">
    <property type="entry name" value="AQUAPORIN7"/>
</dbReference>
<comment type="subcellular location">
    <subcellularLocation>
        <location evidence="1">Membrane</location>
        <topology evidence="1">Multi-pass membrane protein</topology>
    </subcellularLocation>
</comment>
<dbReference type="InterPro" id="IPR050363">
    <property type="entry name" value="MIP/Aquaporin"/>
</dbReference>
<evidence type="ECO:0000313" key="12">
    <source>
        <dbReference type="RefSeq" id="XP_033785126.1"/>
    </source>
</evidence>
<dbReference type="CDD" id="cd00333">
    <property type="entry name" value="MIP"/>
    <property type="match status" value="1"/>
</dbReference>
<feature type="transmembrane region" description="Helical" evidence="10">
    <location>
        <begin position="241"/>
        <end position="261"/>
    </location>
</feature>
<feature type="transmembrane region" description="Helical" evidence="10">
    <location>
        <begin position="61"/>
        <end position="81"/>
    </location>
</feature>
<dbReference type="InterPro" id="IPR000425">
    <property type="entry name" value="MIP"/>
</dbReference>
<evidence type="ECO:0000256" key="6">
    <source>
        <dbReference type="ARBA" id="ARBA00023136"/>
    </source>
</evidence>
<dbReference type="GO" id="GO:0015250">
    <property type="term" value="F:water channel activity"/>
    <property type="evidence" value="ECO:0007669"/>
    <property type="project" value="TreeGrafter"/>
</dbReference>
<gene>
    <name evidence="12" type="primary">LOC117352658</name>
</gene>
<dbReference type="Proteomes" id="UP000515159">
    <property type="component" value="Chromosome 1"/>
</dbReference>
<dbReference type="FunCoup" id="A0A6P8QEC5">
    <property type="interactions" value="145"/>
</dbReference>
<comment type="catalytic activity">
    <reaction evidence="8">
        <text>glycerol(in) = glycerol(out)</text>
        <dbReference type="Rhea" id="RHEA:29675"/>
        <dbReference type="ChEBI" id="CHEBI:17754"/>
    </reaction>
</comment>
<evidence type="ECO:0000256" key="7">
    <source>
        <dbReference type="ARBA" id="ARBA00034651"/>
    </source>
</evidence>
<organism evidence="11 12">
    <name type="scientific">Geotrypetes seraphini</name>
    <name type="common">Gaboon caecilian</name>
    <name type="synonym">Caecilia seraphini</name>
    <dbReference type="NCBI Taxonomy" id="260995"/>
    <lineage>
        <taxon>Eukaryota</taxon>
        <taxon>Metazoa</taxon>
        <taxon>Chordata</taxon>
        <taxon>Craniata</taxon>
        <taxon>Vertebrata</taxon>
        <taxon>Euteleostomi</taxon>
        <taxon>Amphibia</taxon>
        <taxon>Gymnophiona</taxon>
        <taxon>Geotrypetes</taxon>
    </lineage>
</organism>
<keyword evidence="4 9" id="KW-0812">Transmembrane</keyword>
<evidence type="ECO:0000256" key="5">
    <source>
        <dbReference type="ARBA" id="ARBA00022989"/>
    </source>
</evidence>